<accession>A0A4R1K2A6</accession>
<reference evidence="2 3" key="1">
    <citation type="submission" date="2019-03" db="EMBL/GenBank/DDBJ databases">
        <title>Genomic Encyclopedia of Type Strains, Phase IV (KMG-IV): sequencing the most valuable type-strain genomes for metagenomic binning, comparative biology and taxonomic classification.</title>
        <authorList>
            <person name="Goeker M."/>
        </authorList>
    </citation>
    <scope>NUCLEOTIDE SEQUENCE [LARGE SCALE GENOMIC DNA]</scope>
    <source>
        <strain evidence="2 3">DSM 18577</strain>
    </source>
</reference>
<evidence type="ECO:0000259" key="1">
    <source>
        <dbReference type="Pfam" id="PF13503"/>
    </source>
</evidence>
<dbReference type="RefSeq" id="WP_165872707.1">
    <property type="nucleotide sequence ID" value="NZ_SMGD01000012.1"/>
</dbReference>
<dbReference type="EMBL" id="SMGD01000012">
    <property type="protein sequence ID" value="TCK58156.1"/>
    <property type="molecule type" value="Genomic_DNA"/>
</dbReference>
<organism evidence="2 3">
    <name type="scientific">Celerinatantimonas diazotrophica</name>
    <dbReference type="NCBI Taxonomy" id="412034"/>
    <lineage>
        <taxon>Bacteria</taxon>
        <taxon>Pseudomonadati</taxon>
        <taxon>Pseudomonadota</taxon>
        <taxon>Gammaproteobacteria</taxon>
        <taxon>Celerinatantimonadaceae</taxon>
        <taxon>Celerinatantimonas</taxon>
    </lineage>
</organism>
<dbReference type="Proteomes" id="UP000295565">
    <property type="component" value="Unassembled WGS sequence"/>
</dbReference>
<protein>
    <submittedName>
        <fullName evidence="2">Uncharacterized protein DUF4123</fullName>
    </submittedName>
</protein>
<comment type="caution">
    <text evidence="2">The sequence shown here is derived from an EMBL/GenBank/DDBJ whole genome shotgun (WGS) entry which is preliminary data.</text>
</comment>
<dbReference type="InterPro" id="IPR025391">
    <property type="entry name" value="DUF4123"/>
</dbReference>
<sequence>MSEVLYNFAIIDAASEPEYFELFAQQDPLRSCLYEEPLDSDISKVAPYLIELTDDVKDWLDERTTPWGIYLSSEFPLIPLRQHLRQSLQAQVPDDEKPQLFRYYDPRIIWLYIDAVPDLERYHFLGPMNAIATHYGTERSENFDSLKATFAKLPVDRHGPLKLSQPVYQAIIDGCIQQMEQAVYVRLNQTIEQNELDKPDESSNAVYTLRLNEDEPTDLVSSTRPTAEQLSEFAKQLVRQLSYLGITQQRLITGIAQLCAHHHYYRWEQLPTDWMDRLCDENHRPLLNAQMLMIDHLGYVPA</sequence>
<gene>
    <name evidence="2" type="ORF">EV690_1865</name>
</gene>
<keyword evidence="3" id="KW-1185">Reference proteome</keyword>
<dbReference type="AlphaFoldDB" id="A0A4R1K2A6"/>
<evidence type="ECO:0000313" key="2">
    <source>
        <dbReference type="EMBL" id="TCK58156.1"/>
    </source>
</evidence>
<evidence type="ECO:0000313" key="3">
    <source>
        <dbReference type="Proteomes" id="UP000295565"/>
    </source>
</evidence>
<proteinExistence type="predicted"/>
<dbReference type="Pfam" id="PF13503">
    <property type="entry name" value="DUF4123"/>
    <property type="match status" value="1"/>
</dbReference>
<feature type="domain" description="DUF4123" evidence="1">
    <location>
        <begin position="8"/>
        <end position="116"/>
    </location>
</feature>
<name>A0A4R1K2A6_9GAMM</name>